<reference evidence="5 6" key="2">
    <citation type="submission" date="2025-04" db="UniProtKB">
        <authorList>
            <consortium name="RefSeq"/>
        </authorList>
    </citation>
    <scope>IDENTIFICATION</scope>
    <source>
        <tissue evidence="5 6">Whole body</tissue>
    </source>
</reference>
<accession>A0A2S2QJE1</accession>
<proteinExistence type="predicted"/>
<feature type="compositionally biased region" description="Low complexity" evidence="2">
    <location>
        <begin position="20"/>
        <end position="49"/>
    </location>
</feature>
<evidence type="ECO:0000313" key="5">
    <source>
        <dbReference type="RefSeq" id="XP_025422788.1"/>
    </source>
</evidence>
<evidence type="ECO:0000313" key="4">
    <source>
        <dbReference type="Proteomes" id="UP000694846"/>
    </source>
</evidence>
<dbReference type="AlphaFoldDB" id="A0A2S2QJE1"/>
<evidence type="ECO:0000313" key="6">
    <source>
        <dbReference type="RefSeq" id="XP_025422789.1"/>
    </source>
</evidence>
<protein>
    <submittedName>
        <fullName evidence="3 5">Uncharacterized protein</fullName>
    </submittedName>
</protein>
<dbReference type="OrthoDB" id="6610352at2759"/>
<keyword evidence="4" id="KW-1185">Reference proteome</keyword>
<dbReference type="GeneID" id="112692354"/>
<feature type="region of interest" description="Disordered" evidence="2">
    <location>
        <begin position="1"/>
        <end position="68"/>
    </location>
</feature>
<evidence type="ECO:0000256" key="2">
    <source>
        <dbReference type="SAM" id="MobiDB-lite"/>
    </source>
</evidence>
<feature type="compositionally biased region" description="Polar residues" evidence="2">
    <location>
        <begin position="53"/>
        <end position="67"/>
    </location>
</feature>
<feature type="coiled-coil region" evidence="1">
    <location>
        <begin position="153"/>
        <end position="180"/>
    </location>
</feature>
<dbReference type="RefSeq" id="XP_025422788.1">
    <property type="nucleotide sequence ID" value="XM_025567003.1"/>
</dbReference>
<evidence type="ECO:0000313" key="3">
    <source>
        <dbReference type="EMBL" id="MBY77292.1"/>
    </source>
</evidence>
<name>A0A2S2QJE1_9HEMI</name>
<reference evidence="3" key="1">
    <citation type="submission" date="2018-04" db="EMBL/GenBank/DDBJ databases">
        <title>Transcriptome assembly of Sipha flava.</title>
        <authorList>
            <person name="Scully E.D."/>
            <person name="Geib S.M."/>
            <person name="Palmer N.A."/>
            <person name="Koch K."/>
            <person name="Bradshaw J."/>
            <person name="Heng-Moss T."/>
            <person name="Sarath G."/>
        </authorList>
    </citation>
    <scope>NUCLEOTIDE SEQUENCE</scope>
</reference>
<sequence>MDEHTFQKPFKTSTNKKPTSSHSIHSTNKNSNSKSLTNSNRSNSNSNLIPNAGQRSKSNLTTKNNEISDGLKKLNSNINLERNGSMPNLNTIGSRMRVDKITKLRFEYDKYLSSLEAKYTFQVTEKKITANINEQKNIFREEFNLLKEQLVTLTEKIKLISKLKIEKENLDKKCEVLEMLNKNTAFNDTDEEIMSLFTSVASKVIVNNFKQMDETDLNTVKVLMEEIIEPLKLIDYENKTKTRIILKDLLINMTMLTKELDNYKLKCEELFVKQENLQNYNTSMQILKDQFGENSDTTLPPTMNNLIENIKKVLNEEK</sequence>
<keyword evidence="1" id="KW-0175">Coiled coil</keyword>
<dbReference type="Proteomes" id="UP000694846">
    <property type="component" value="Unplaced"/>
</dbReference>
<evidence type="ECO:0000256" key="1">
    <source>
        <dbReference type="SAM" id="Coils"/>
    </source>
</evidence>
<organism evidence="3">
    <name type="scientific">Sipha flava</name>
    <name type="common">yellow sugarcane aphid</name>
    <dbReference type="NCBI Taxonomy" id="143950"/>
    <lineage>
        <taxon>Eukaryota</taxon>
        <taxon>Metazoa</taxon>
        <taxon>Ecdysozoa</taxon>
        <taxon>Arthropoda</taxon>
        <taxon>Hexapoda</taxon>
        <taxon>Insecta</taxon>
        <taxon>Pterygota</taxon>
        <taxon>Neoptera</taxon>
        <taxon>Paraneoptera</taxon>
        <taxon>Hemiptera</taxon>
        <taxon>Sternorrhyncha</taxon>
        <taxon>Aphidomorpha</taxon>
        <taxon>Aphidoidea</taxon>
        <taxon>Aphididae</taxon>
        <taxon>Sipha</taxon>
    </lineage>
</organism>
<gene>
    <name evidence="5 6" type="primary">LOC112692354</name>
    <name evidence="3" type="ORF">g.3401</name>
</gene>
<dbReference type="EMBL" id="GGMS01008089">
    <property type="protein sequence ID" value="MBY77292.1"/>
    <property type="molecule type" value="Transcribed_RNA"/>
</dbReference>
<dbReference type="RefSeq" id="XP_025422789.1">
    <property type="nucleotide sequence ID" value="XM_025567004.1"/>
</dbReference>